<proteinExistence type="predicted"/>
<evidence type="ECO:0000313" key="1">
    <source>
        <dbReference type="EMBL" id="KGT79743.1"/>
    </source>
</evidence>
<dbReference type="Pfam" id="PF04392">
    <property type="entry name" value="ABC_sub_bind"/>
    <property type="match status" value="1"/>
</dbReference>
<gene>
    <name evidence="1" type="ORF">MA20_10650</name>
</gene>
<protein>
    <recommendedName>
        <fullName evidence="3">ABC transporter substrate-binding protein</fullName>
    </recommendedName>
</protein>
<dbReference type="PANTHER" id="PTHR35271:SF1">
    <property type="entry name" value="ABC TRANSPORTER, SUBSTRATE-BINDING LIPOPROTEIN"/>
    <property type="match status" value="1"/>
</dbReference>
<dbReference type="AlphaFoldDB" id="A0A0A3Z1G9"/>
<comment type="caution">
    <text evidence="1">The sequence shown here is derived from an EMBL/GenBank/DDBJ whole genome shotgun (WGS) entry which is preliminary data.</text>
</comment>
<evidence type="ECO:0000313" key="2">
    <source>
        <dbReference type="Proteomes" id="UP000030377"/>
    </source>
</evidence>
<dbReference type="PANTHER" id="PTHR35271">
    <property type="entry name" value="ABC TRANSPORTER, SUBSTRATE-BINDING LIPOPROTEIN-RELATED"/>
    <property type="match status" value="1"/>
</dbReference>
<dbReference type="CDD" id="cd06325">
    <property type="entry name" value="PBP1_ABC_unchar_transporter"/>
    <property type="match status" value="1"/>
</dbReference>
<accession>A0A0A3Z1G9</accession>
<evidence type="ECO:0008006" key="3">
    <source>
        <dbReference type="Google" id="ProtNLM"/>
    </source>
</evidence>
<organism evidence="1 2">
    <name type="scientific">Bradyrhizobium japonicum</name>
    <dbReference type="NCBI Taxonomy" id="375"/>
    <lineage>
        <taxon>Bacteria</taxon>
        <taxon>Pseudomonadati</taxon>
        <taxon>Pseudomonadota</taxon>
        <taxon>Alphaproteobacteria</taxon>
        <taxon>Hyphomicrobiales</taxon>
        <taxon>Nitrobacteraceae</taxon>
        <taxon>Bradyrhizobium</taxon>
    </lineage>
</organism>
<dbReference type="RefSeq" id="WP_028160424.1">
    <property type="nucleotide sequence ID" value="NZ_CP081350.1"/>
</dbReference>
<dbReference type="Proteomes" id="UP000030377">
    <property type="component" value="Unassembled WGS sequence"/>
</dbReference>
<name>A0A0A3Z1G9_BRAJP</name>
<dbReference type="InterPro" id="IPR007487">
    <property type="entry name" value="ABC_transpt-TYRBP-like"/>
</dbReference>
<dbReference type="EMBL" id="JRPN01000007">
    <property type="protein sequence ID" value="KGT79743.1"/>
    <property type="molecule type" value="Genomic_DNA"/>
</dbReference>
<dbReference type="Gene3D" id="3.40.50.2300">
    <property type="match status" value="2"/>
</dbReference>
<reference evidence="1 2" key="1">
    <citation type="submission" date="2014-09" db="EMBL/GenBank/DDBJ databases">
        <title>Draft genome of Bradyrhizobium japonicum Is-34.</title>
        <authorList>
            <person name="Tsurumaru H."/>
            <person name="Yamakawa T."/>
            <person name="Hashimoto S."/>
            <person name="Okizaki K."/>
            <person name="Kanesaki Y."/>
            <person name="Yoshikawa H."/>
            <person name="Yajima S."/>
        </authorList>
    </citation>
    <scope>NUCLEOTIDE SEQUENCE [LARGE SCALE GENOMIC DNA]</scope>
    <source>
        <strain evidence="1 2">Is-34</strain>
    </source>
</reference>
<sequence length="329" mass="35802">MRRREFVTLFGGAAIAWPYVARAQTPRKRPVIGTFGSGTPAQRKGYGAWPSFLRGLQELGYIEERDFDIAFRLAASTEKLPEVAREVVQLSPDVIFAAASANALAAKQATSTIPIVVAALGNLTAFGLSENDLRRPTGNLTGIMPYVRGLPAKQLEIARQIVPGAQKVGIVNDKSDVKAAPQWDEINATAAKLEIKIVGADVQRTEDVEPTFRRFKAEHVDVVIVLQANFLLLDRAQIAAAAAATRLPTLYGYRELVDAGGLISYGIDLRACNYRAATYVYKILKGTPVADLPFEFPTRLDLVINLRTAKALGLTVPDMLLARADEVIE</sequence>